<evidence type="ECO:0000313" key="6">
    <source>
        <dbReference type="EMBL" id="WMS88304.1"/>
    </source>
</evidence>
<sequence>MGFPITGLYASLCGLLVLVLAFQVVRQRRRFKIGIGSGSEKSLERAIRVHSNAIEYIPIALLLLAIFESNQGNTYLAHAMGMLLVIGRALHAQGLGSNPGVSFGRFWGTLFTWVSILVLSIANLSLFFLGGQV</sequence>
<accession>A0AA51RVN1</accession>
<keyword evidence="3 5" id="KW-1133">Transmembrane helix</keyword>
<evidence type="ECO:0000256" key="1">
    <source>
        <dbReference type="ARBA" id="ARBA00004370"/>
    </source>
</evidence>
<dbReference type="GO" id="GO:0016020">
    <property type="term" value="C:membrane"/>
    <property type="evidence" value="ECO:0007669"/>
    <property type="project" value="UniProtKB-SubCell"/>
</dbReference>
<dbReference type="Proteomes" id="UP001239782">
    <property type="component" value="Chromosome"/>
</dbReference>
<evidence type="ECO:0000256" key="4">
    <source>
        <dbReference type="ARBA" id="ARBA00023136"/>
    </source>
</evidence>
<dbReference type="Pfam" id="PF01124">
    <property type="entry name" value="MAPEG"/>
    <property type="match status" value="1"/>
</dbReference>
<dbReference type="KEGG" id="plei:Q9312_05145"/>
<dbReference type="SUPFAM" id="SSF161084">
    <property type="entry name" value="MAPEG domain-like"/>
    <property type="match status" value="1"/>
</dbReference>
<evidence type="ECO:0000256" key="3">
    <source>
        <dbReference type="ARBA" id="ARBA00022989"/>
    </source>
</evidence>
<keyword evidence="2 5" id="KW-0812">Transmembrane</keyword>
<comment type="subcellular location">
    <subcellularLocation>
        <location evidence="1">Membrane</location>
    </subcellularLocation>
</comment>
<evidence type="ECO:0000256" key="5">
    <source>
        <dbReference type="SAM" id="Phobius"/>
    </source>
</evidence>
<dbReference type="Gene3D" id="1.20.120.550">
    <property type="entry name" value="Membrane associated eicosanoid/glutathione metabolism-like domain"/>
    <property type="match status" value="1"/>
</dbReference>
<dbReference type="PANTHER" id="PTHR35814:SF1">
    <property type="entry name" value="GLUTATHIONE S-TRANSFERASE-RELATED"/>
    <property type="match status" value="1"/>
</dbReference>
<proteinExistence type="predicted"/>
<gene>
    <name evidence="6" type="ORF">Q9312_05145</name>
</gene>
<reference evidence="6 7" key="1">
    <citation type="submission" date="2023-08" db="EMBL/GenBank/DDBJ databases">
        <title>Pleionea litopenaei sp. nov., isolated from stomach of juvenile Litopenaeus vannamei.</title>
        <authorList>
            <person name="Rho A.M."/>
            <person name="Hwang C.Y."/>
        </authorList>
    </citation>
    <scope>NUCLEOTIDE SEQUENCE [LARGE SCALE GENOMIC DNA]</scope>
    <source>
        <strain evidence="6 7">HL-JVS1</strain>
    </source>
</reference>
<feature type="transmembrane region" description="Helical" evidence="5">
    <location>
        <begin position="6"/>
        <end position="25"/>
    </location>
</feature>
<evidence type="ECO:0000313" key="7">
    <source>
        <dbReference type="Proteomes" id="UP001239782"/>
    </source>
</evidence>
<dbReference type="InterPro" id="IPR001129">
    <property type="entry name" value="Membr-assoc_MAPEG"/>
</dbReference>
<protein>
    <submittedName>
        <fullName evidence="6">MAPEG family protein</fullName>
    </submittedName>
</protein>
<dbReference type="PANTHER" id="PTHR35814">
    <property type="match status" value="1"/>
</dbReference>
<dbReference type="RefSeq" id="WP_309203512.1">
    <property type="nucleotide sequence ID" value="NZ_CP133548.1"/>
</dbReference>
<feature type="transmembrane region" description="Helical" evidence="5">
    <location>
        <begin position="110"/>
        <end position="130"/>
    </location>
</feature>
<feature type="transmembrane region" description="Helical" evidence="5">
    <location>
        <begin position="73"/>
        <end position="90"/>
    </location>
</feature>
<evidence type="ECO:0000256" key="2">
    <source>
        <dbReference type="ARBA" id="ARBA00022692"/>
    </source>
</evidence>
<dbReference type="InterPro" id="IPR023352">
    <property type="entry name" value="MAPEG-like_dom_sf"/>
</dbReference>
<name>A0AA51RVN1_9GAMM</name>
<keyword evidence="4 5" id="KW-0472">Membrane</keyword>
<dbReference type="AlphaFoldDB" id="A0AA51RVN1"/>
<organism evidence="6 7">
    <name type="scientific">Pleionea litopenaei</name>
    <dbReference type="NCBI Taxonomy" id="3070815"/>
    <lineage>
        <taxon>Bacteria</taxon>
        <taxon>Pseudomonadati</taxon>
        <taxon>Pseudomonadota</taxon>
        <taxon>Gammaproteobacteria</taxon>
        <taxon>Oceanospirillales</taxon>
        <taxon>Pleioneaceae</taxon>
        <taxon>Pleionea</taxon>
    </lineage>
</organism>
<keyword evidence="7" id="KW-1185">Reference proteome</keyword>
<dbReference type="EMBL" id="CP133548">
    <property type="protein sequence ID" value="WMS88304.1"/>
    <property type="molecule type" value="Genomic_DNA"/>
</dbReference>